<dbReference type="InterPro" id="IPR002130">
    <property type="entry name" value="Cyclophilin-type_PPIase_dom"/>
</dbReference>
<dbReference type="InterPro" id="IPR043519">
    <property type="entry name" value="NT_sf"/>
</dbReference>
<reference evidence="3" key="1">
    <citation type="submission" date="2019-05" db="EMBL/GenBank/DDBJ databases">
        <title>Annotation for the trematode Fasciolopsis buski.</title>
        <authorList>
            <person name="Choi Y.-J."/>
        </authorList>
    </citation>
    <scope>NUCLEOTIDE SEQUENCE</scope>
    <source>
        <strain evidence="3">HT</strain>
        <tissue evidence="3">Whole worm</tissue>
    </source>
</reference>
<dbReference type="PANTHER" id="PTHR45625:SF2">
    <property type="entry name" value="PEPTIDYL-PROLYL CIS-TRANS ISOMERASE-LIKE 3"/>
    <property type="match status" value="1"/>
</dbReference>
<dbReference type="GO" id="GO:0006457">
    <property type="term" value="P:protein folding"/>
    <property type="evidence" value="ECO:0007669"/>
    <property type="project" value="InterPro"/>
</dbReference>
<dbReference type="Gene3D" id="3.30.460.10">
    <property type="entry name" value="Beta Polymerase, domain 2"/>
    <property type="match status" value="1"/>
</dbReference>
<dbReference type="SUPFAM" id="SSF50891">
    <property type="entry name" value="Cyclophilin-like"/>
    <property type="match status" value="1"/>
</dbReference>
<dbReference type="Pfam" id="PF00160">
    <property type="entry name" value="Pro_isomerase"/>
    <property type="match status" value="1"/>
</dbReference>
<name>A0A8E0VJM6_9TREM</name>
<dbReference type="InterPro" id="IPR044666">
    <property type="entry name" value="Cyclophilin_A-like"/>
</dbReference>
<dbReference type="GO" id="GO:0003755">
    <property type="term" value="F:peptidyl-prolyl cis-trans isomerase activity"/>
    <property type="evidence" value="ECO:0007669"/>
    <property type="project" value="UniProtKB-EC"/>
</dbReference>
<comment type="caution">
    <text evidence="3">The sequence shown here is derived from an EMBL/GenBank/DDBJ whole genome shotgun (WGS) entry which is preliminary data.</text>
</comment>
<comment type="catalytic activity">
    <reaction evidence="1">
        <text>[protein]-peptidylproline (omega=180) = [protein]-peptidylproline (omega=0)</text>
        <dbReference type="Rhea" id="RHEA:16237"/>
        <dbReference type="Rhea" id="RHEA-COMP:10747"/>
        <dbReference type="Rhea" id="RHEA-COMP:10748"/>
        <dbReference type="ChEBI" id="CHEBI:83833"/>
        <dbReference type="ChEBI" id="CHEBI:83834"/>
        <dbReference type="EC" id="5.2.1.8"/>
    </reaction>
</comment>
<dbReference type="InterPro" id="IPR029000">
    <property type="entry name" value="Cyclophilin-like_dom_sf"/>
</dbReference>
<dbReference type="Proteomes" id="UP000728185">
    <property type="component" value="Unassembled WGS sequence"/>
</dbReference>
<organism evidence="3 4">
    <name type="scientific">Fasciolopsis buskii</name>
    <dbReference type="NCBI Taxonomy" id="27845"/>
    <lineage>
        <taxon>Eukaryota</taxon>
        <taxon>Metazoa</taxon>
        <taxon>Spiralia</taxon>
        <taxon>Lophotrochozoa</taxon>
        <taxon>Platyhelminthes</taxon>
        <taxon>Trematoda</taxon>
        <taxon>Digenea</taxon>
        <taxon>Plagiorchiida</taxon>
        <taxon>Echinostomata</taxon>
        <taxon>Echinostomatoidea</taxon>
        <taxon>Fasciolidae</taxon>
        <taxon>Fasciolopsis</taxon>
    </lineage>
</organism>
<keyword evidence="3" id="KW-0413">Isomerase</keyword>
<dbReference type="SUPFAM" id="SSF81301">
    <property type="entry name" value="Nucleotidyltransferase"/>
    <property type="match status" value="1"/>
</dbReference>
<accession>A0A8E0VJM6</accession>
<dbReference type="InterPro" id="IPR054708">
    <property type="entry name" value="MTPAP-like_central"/>
</dbReference>
<evidence type="ECO:0000256" key="1">
    <source>
        <dbReference type="ARBA" id="ARBA00000971"/>
    </source>
</evidence>
<dbReference type="Gene3D" id="2.40.100.10">
    <property type="entry name" value="Cyclophilin-like"/>
    <property type="match status" value="1"/>
</dbReference>
<dbReference type="GO" id="GO:0071013">
    <property type="term" value="C:catalytic step 2 spliceosome"/>
    <property type="evidence" value="ECO:0007669"/>
    <property type="project" value="TreeGrafter"/>
</dbReference>
<proteinExistence type="predicted"/>
<sequence length="698" mass="78504">MYENLSASLSNYTSLAKRCVLLNCAPFAVSRLLTLFERHCGSPQNVFYWPEKERKGVLLIEAESTDALHSGLPHIPGFTHLNTGVLGPGTESESGPIELPPFRLCSDPSRWFCPSTKTGPSESPRFMDSKLSLQSGWPSSKYLYKQLMQCSSIAAQASALHKLTRLTHPEILARFVVSDSFEEVLSFIRPCTEVSIFGSAVDGLGSSSSDLDLVINVGAKVSSSLSHITPFEYRRRPYSNPDFPLIPSLLVPNIKLRTHFLTLLRRLFTQLDPLGFHGAKIFSGRIPILHVPRFNLLGVGLDVSRVFDGLQEVHQTVDFHGGRTMAALMRVLATYVPEFPQCISVLKFISRSTELTRQGPHPGFTNFKLTILFVHFLQAHSYAPPFDRLSPLLNNVSDHSCRKPARMDSLIPVPTVDMLLEQFFTYIPTINPSHFLLSLRAGQLIPRVMTNPVLETCLHAETDLPDEKHSNVVVDAYGGQDYLVCPNPIHPCHNMLRGINEAEWTHFVSLCEHWLKILRTYRQGPSPWGLLALKKCPVTITRPNFLALCASDYYKGCIFHRNIKGFIVQTGDPTGTGKNGQSIWKRKFKDEFHESLRVSTWSFMFISPIIICCLPYQHNTRGIVSMANNGPDSNGSQFFITYSKQTMLDMKYSIFAKVIDGWNVLDELERAPVEEKTYRPLTDIHIQNVTIHANPFAE</sequence>
<dbReference type="Gene3D" id="1.10.1410.10">
    <property type="match status" value="1"/>
</dbReference>
<protein>
    <submittedName>
        <fullName evidence="3">Peptidyl-prolyl cis-trans isomerase 3</fullName>
    </submittedName>
</protein>
<dbReference type="PRINTS" id="PR00153">
    <property type="entry name" value="CSAPPISMRASE"/>
</dbReference>
<dbReference type="PROSITE" id="PS50072">
    <property type="entry name" value="CSA_PPIASE_2"/>
    <property type="match status" value="1"/>
</dbReference>
<dbReference type="InterPro" id="IPR020892">
    <property type="entry name" value="Cyclophilin-type_PPIase_CS"/>
</dbReference>
<dbReference type="EMBL" id="LUCM01002436">
    <property type="protein sequence ID" value="KAA0197357.1"/>
    <property type="molecule type" value="Genomic_DNA"/>
</dbReference>
<gene>
    <name evidence="3" type="ORF">FBUS_04333</name>
</gene>
<evidence type="ECO:0000259" key="2">
    <source>
        <dbReference type="PROSITE" id="PS50072"/>
    </source>
</evidence>
<dbReference type="OrthoDB" id="271386at2759"/>
<feature type="domain" description="PPIase cyclophilin-type" evidence="2">
    <location>
        <begin position="541"/>
        <end position="691"/>
    </location>
</feature>
<evidence type="ECO:0000313" key="3">
    <source>
        <dbReference type="EMBL" id="KAA0197357.1"/>
    </source>
</evidence>
<dbReference type="Pfam" id="PF22600">
    <property type="entry name" value="MTPAP-like_central"/>
    <property type="match status" value="1"/>
</dbReference>
<dbReference type="PANTHER" id="PTHR45625">
    <property type="entry name" value="PEPTIDYL-PROLYL CIS-TRANS ISOMERASE-RELATED"/>
    <property type="match status" value="1"/>
</dbReference>
<evidence type="ECO:0000313" key="4">
    <source>
        <dbReference type="Proteomes" id="UP000728185"/>
    </source>
</evidence>
<keyword evidence="4" id="KW-1185">Reference proteome</keyword>
<dbReference type="AlphaFoldDB" id="A0A8E0VJM6"/>
<dbReference type="SUPFAM" id="SSF81631">
    <property type="entry name" value="PAP/OAS1 substrate-binding domain"/>
    <property type="match status" value="1"/>
</dbReference>
<dbReference type="PROSITE" id="PS00170">
    <property type="entry name" value="CSA_PPIASE_1"/>
    <property type="match status" value="1"/>
</dbReference>